<dbReference type="EMBL" id="LACI01000067">
    <property type="protein sequence ID" value="KJU87663.1"/>
    <property type="molecule type" value="Genomic_DNA"/>
</dbReference>
<name>A0A0F3H3X5_9BACT</name>
<keyword evidence="1" id="KW-1133">Transmembrane helix</keyword>
<evidence type="ECO:0000313" key="4">
    <source>
        <dbReference type="Proteomes" id="UP000033423"/>
    </source>
</evidence>
<accession>A0A0F3H3X5</accession>
<comment type="caution">
    <text evidence="3">The sequence shown here is derived from an EMBL/GenBank/DDBJ whole genome shotgun (WGS) entry which is preliminary data.</text>
</comment>
<gene>
    <name evidence="3" type="ORF">MBAV_000142</name>
</gene>
<keyword evidence="1" id="KW-0472">Membrane</keyword>
<dbReference type="GO" id="GO:0080120">
    <property type="term" value="P:CAAX-box protein maturation"/>
    <property type="evidence" value="ECO:0007669"/>
    <property type="project" value="UniProtKB-ARBA"/>
</dbReference>
<feature type="transmembrane region" description="Helical" evidence="1">
    <location>
        <begin position="47"/>
        <end position="64"/>
    </location>
</feature>
<keyword evidence="1" id="KW-0812">Transmembrane</keyword>
<dbReference type="Proteomes" id="UP000033423">
    <property type="component" value="Unassembled WGS sequence"/>
</dbReference>
<keyword evidence="4" id="KW-1185">Reference proteome</keyword>
<feature type="transmembrane region" description="Helical" evidence="1">
    <location>
        <begin position="9"/>
        <end position="27"/>
    </location>
</feature>
<dbReference type="AlphaFoldDB" id="A0A0F3H3X5"/>
<feature type="transmembrane region" description="Helical" evidence="1">
    <location>
        <begin position="111"/>
        <end position="132"/>
    </location>
</feature>
<dbReference type="InterPro" id="IPR003675">
    <property type="entry name" value="Rce1/LyrA-like_dom"/>
</dbReference>
<feature type="domain" description="CAAX prenyl protease 2/Lysostaphin resistance protein A-like" evidence="2">
    <location>
        <begin position="93"/>
        <end position="172"/>
    </location>
</feature>
<dbReference type="GO" id="GO:0004175">
    <property type="term" value="F:endopeptidase activity"/>
    <property type="evidence" value="ECO:0007669"/>
    <property type="project" value="UniProtKB-ARBA"/>
</dbReference>
<feature type="transmembrane region" description="Helical" evidence="1">
    <location>
        <begin position="85"/>
        <end position="105"/>
    </location>
</feature>
<evidence type="ECO:0000256" key="1">
    <source>
        <dbReference type="SAM" id="Phobius"/>
    </source>
</evidence>
<protein>
    <submittedName>
        <fullName evidence="3">Tr</fullName>
    </submittedName>
</protein>
<proteinExistence type="predicted"/>
<organism evidence="3 4">
    <name type="scientific">Candidatus Magnetobacterium bavaricum</name>
    <dbReference type="NCBI Taxonomy" id="29290"/>
    <lineage>
        <taxon>Bacteria</taxon>
        <taxon>Pseudomonadati</taxon>
        <taxon>Nitrospirota</taxon>
        <taxon>Thermodesulfovibrionia</taxon>
        <taxon>Thermodesulfovibrionales</taxon>
        <taxon>Candidatus Magnetobacteriaceae</taxon>
        <taxon>Candidatus Magnetobacterium</taxon>
    </lineage>
</organism>
<reference evidence="3 4" key="1">
    <citation type="submission" date="2015-02" db="EMBL/GenBank/DDBJ databases">
        <title>Single-cell genomics of uncultivated deep-branching MTB reveals a conserved set of magnetosome genes.</title>
        <authorList>
            <person name="Kolinko S."/>
            <person name="Richter M."/>
            <person name="Glockner F.O."/>
            <person name="Brachmann A."/>
            <person name="Schuler D."/>
        </authorList>
    </citation>
    <scope>NUCLEOTIDE SEQUENCE [LARGE SCALE GENOMIC DNA]</scope>
    <source>
        <strain evidence="3">TM-1</strain>
    </source>
</reference>
<dbReference type="Pfam" id="PF02517">
    <property type="entry name" value="Rce1-like"/>
    <property type="match status" value="1"/>
</dbReference>
<sequence>MEAIERKRVVVLAIIVEGGLLLLAAALSGSLHIKLVFGSGHPLRDCLLAVAWTVPPVAVFVLSLSDRAMSLSFMATMRQFVIQHVRAMFINTTLVDVVCICMLAGVSEEALFRGIIQAKFGIVWASVVFGLLHFISPAYFVFATAMGLYLGWAFAMYDSLFVPILVHFLYDLGAIVYLKYYVKEE</sequence>
<evidence type="ECO:0000313" key="3">
    <source>
        <dbReference type="EMBL" id="KJU87663.1"/>
    </source>
</evidence>
<evidence type="ECO:0000259" key="2">
    <source>
        <dbReference type="Pfam" id="PF02517"/>
    </source>
</evidence>